<dbReference type="CDD" id="cd13138">
    <property type="entry name" value="MATE_yoeA_like"/>
    <property type="match status" value="1"/>
</dbReference>
<accession>A0A1G5FRC2</accession>
<dbReference type="InterPro" id="IPR048279">
    <property type="entry name" value="MdtK-like"/>
</dbReference>
<feature type="transmembrane region" description="Helical" evidence="7">
    <location>
        <begin position="170"/>
        <end position="191"/>
    </location>
</feature>
<protein>
    <submittedName>
        <fullName evidence="8">Putative efflux protein, MATE family</fullName>
    </submittedName>
</protein>
<name>A0A1G5FRC2_9FIRM</name>
<feature type="transmembrane region" description="Helical" evidence="7">
    <location>
        <begin position="238"/>
        <end position="257"/>
    </location>
</feature>
<keyword evidence="6 7" id="KW-0472">Membrane</keyword>
<dbReference type="GO" id="GO:0005886">
    <property type="term" value="C:plasma membrane"/>
    <property type="evidence" value="ECO:0007669"/>
    <property type="project" value="UniProtKB-SubCell"/>
</dbReference>
<dbReference type="PANTHER" id="PTHR43549">
    <property type="entry name" value="MULTIDRUG RESISTANCE PROTEIN YPNP-RELATED"/>
    <property type="match status" value="1"/>
</dbReference>
<dbReference type="Proteomes" id="UP000183047">
    <property type="component" value="Unassembled WGS sequence"/>
</dbReference>
<evidence type="ECO:0000256" key="3">
    <source>
        <dbReference type="ARBA" id="ARBA00022475"/>
    </source>
</evidence>
<dbReference type="EMBL" id="FMUR01000016">
    <property type="protein sequence ID" value="SCY41922.1"/>
    <property type="molecule type" value="Genomic_DNA"/>
</dbReference>
<dbReference type="PIRSF" id="PIRSF006603">
    <property type="entry name" value="DinF"/>
    <property type="match status" value="1"/>
</dbReference>
<dbReference type="OrthoDB" id="9776324at2"/>
<dbReference type="GO" id="GO:0042910">
    <property type="term" value="F:xenobiotic transmembrane transporter activity"/>
    <property type="evidence" value="ECO:0007669"/>
    <property type="project" value="InterPro"/>
</dbReference>
<feature type="transmembrane region" description="Helical" evidence="7">
    <location>
        <begin position="358"/>
        <end position="378"/>
    </location>
</feature>
<feature type="transmembrane region" description="Helical" evidence="7">
    <location>
        <begin position="138"/>
        <end position="163"/>
    </location>
</feature>
<feature type="transmembrane region" description="Helical" evidence="7">
    <location>
        <begin position="286"/>
        <end position="308"/>
    </location>
</feature>
<keyword evidence="2" id="KW-0813">Transport</keyword>
<proteinExistence type="predicted"/>
<evidence type="ECO:0000256" key="2">
    <source>
        <dbReference type="ARBA" id="ARBA00022448"/>
    </source>
</evidence>
<dbReference type="PANTHER" id="PTHR43549:SF3">
    <property type="entry name" value="MULTIDRUG RESISTANCE PROTEIN YPNP-RELATED"/>
    <property type="match status" value="1"/>
</dbReference>
<evidence type="ECO:0000256" key="6">
    <source>
        <dbReference type="ARBA" id="ARBA00023136"/>
    </source>
</evidence>
<gene>
    <name evidence="8" type="ORF">SAMN02910451_02525</name>
</gene>
<keyword evidence="5 7" id="KW-1133">Transmembrane helix</keyword>
<dbReference type="NCBIfam" id="TIGR00797">
    <property type="entry name" value="matE"/>
    <property type="match status" value="1"/>
</dbReference>
<sequence>MNKKIDNSIITGPILGSMLMYFLTLLLGSFFQQLYNISDTLIVGNVLGPEGLASVGGSSAIIVNIFVGIFMGLSSGATVIIAQFYGARRDEDVSKAVHTAIALAVVGGLIITYLGYTFSRSIVILMDTAPDIVDSSVTYLRIFFMGMVFNFVYNIGAGILRAVGDSKRPLYVLIVSCFINIFLDILFVVYFKMGVAGAAIATIICQFISACIVIFLLTRANDSYKLVLRKIRFDIHMLVKIISIGLPAAIQSTMYTFSNLLIQTSINRFGLNYIAAWAAYGKLDSIFWMGISSLGIAVTTFSGQNYGAGRLDRVKESTKCAFGIALSITIPITLIFYFKAAELMSFFTPDSPETISIGVQMMHFLAPFYFTFLGVEIFSGTLRGMGTAIIPMIITLCGICALRIVWIKGVLPFYPQIETIEASYPITWITTTILFLFYYLYYMKFKANKIIK</sequence>
<feature type="transmembrane region" description="Helical" evidence="7">
    <location>
        <begin position="385"/>
        <end position="406"/>
    </location>
</feature>
<dbReference type="InterPro" id="IPR002528">
    <property type="entry name" value="MATE_fam"/>
</dbReference>
<feature type="transmembrane region" description="Helical" evidence="7">
    <location>
        <begin position="61"/>
        <end position="85"/>
    </location>
</feature>
<organism evidence="8 9">
    <name type="scientific">Butyrivibrio hungatei</name>
    <dbReference type="NCBI Taxonomy" id="185008"/>
    <lineage>
        <taxon>Bacteria</taxon>
        <taxon>Bacillati</taxon>
        <taxon>Bacillota</taxon>
        <taxon>Clostridia</taxon>
        <taxon>Lachnospirales</taxon>
        <taxon>Lachnospiraceae</taxon>
        <taxon>Butyrivibrio</taxon>
    </lineage>
</organism>
<evidence type="ECO:0000256" key="1">
    <source>
        <dbReference type="ARBA" id="ARBA00004651"/>
    </source>
</evidence>
<keyword evidence="3" id="KW-1003">Cell membrane</keyword>
<feature type="transmembrane region" description="Helical" evidence="7">
    <location>
        <begin position="197"/>
        <end position="217"/>
    </location>
</feature>
<feature type="transmembrane region" description="Helical" evidence="7">
    <location>
        <begin position="426"/>
        <end position="442"/>
    </location>
</feature>
<feature type="transmembrane region" description="Helical" evidence="7">
    <location>
        <begin position="12"/>
        <end position="31"/>
    </location>
</feature>
<keyword evidence="4 7" id="KW-0812">Transmembrane</keyword>
<evidence type="ECO:0000256" key="7">
    <source>
        <dbReference type="SAM" id="Phobius"/>
    </source>
</evidence>
<evidence type="ECO:0000256" key="4">
    <source>
        <dbReference type="ARBA" id="ARBA00022692"/>
    </source>
</evidence>
<reference evidence="9" key="1">
    <citation type="submission" date="2016-10" db="EMBL/GenBank/DDBJ databases">
        <authorList>
            <person name="Varghese N."/>
            <person name="Submissions S."/>
        </authorList>
    </citation>
    <scope>NUCLEOTIDE SEQUENCE [LARGE SCALE GENOMIC DNA]</scope>
    <source>
        <strain evidence="9">XBD2006</strain>
    </source>
</reference>
<keyword evidence="9" id="KW-1185">Reference proteome</keyword>
<evidence type="ECO:0000313" key="8">
    <source>
        <dbReference type="EMBL" id="SCY41922.1"/>
    </source>
</evidence>
<feature type="transmembrane region" description="Helical" evidence="7">
    <location>
        <begin position="320"/>
        <end position="338"/>
    </location>
</feature>
<dbReference type="InterPro" id="IPR052031">
    <property type="entry name" value="Membrane_Transporter-Flippase"/>
</dbReference>
<evidence type="ECO:0000313" key="9">
    <source>
        <dbReference type="Proteomes" id="UP000183047"/>
    </source>
</evidence>
<dbReference type="GO" id="GO:0015297">
    <property type="term" value="F:antiporter activity"/>
    <property type="evidence" value="ECO:0007669"/>
    <property type="project" value="InterPro"/>
</dbReference>
<dbReference type="Pfam" id="PF01554">
    <property type="entry name" value="MatE"/>
    <property type="match status" value="2"/>
</dbReference>
<evidence type="ECO:0000256" key="5">
    <source>
        <dbReference type="ARBA" id="ARBA00022989"/>
    </source>
</evidence>
<comment type="subcellular location">
    <subcellularLocation>
        <location evidence="1">Cell membrane</location>
        <topology evidence="1">Multi-pass membrane protein</topology>
    </subcellularLocation>
</comment>
<dbReference type="RefSeq" id="WP_074462966.1">
    <property type="nucleotide sequence ID" value="NZ_FMUR01000016.1"/>
</dbReference>
<dbReference type="AlphaFoldDB" id="A0A1G5FRC2"/>
<feature type="transmembrane region" description="Helical" evidence="7">
    <location>
        <begin position="97"/>
        <end position="118"/>
    </location>
</feature>